<dbReference type="EMBL" id="SRLO01000045">
    <property type="protein sequence ID" value="TNN81632.1"/>
    <property type="molecule type" value="Genomic_DNA"/>
</dbReference>
<sequence>MLSSPPCQSGLLADVRGEKITAHARASAKSSSLAERWMNDFSFFIVDLTSTYKTGGTAAGPKHVSGSSEVTTVSPVAQEGVDQLLPPLTDHCPCGQGRLHFVPGREVQVERSTLALCTPLKHTGKHHGLRDDAVDKGDQQMLGVEEKKPTGFLEWVGGWRSQQAVQMEDLVLRVVEGNQDSGRLDGTVCCLTQLSVALEQRRGVTPAHLLQVFMNSQSSQQLPDLLTFQRLHTAQQRGVNYVYILVQRMGEDVSHGAVGLVEAHVEAIGVNLRTVVPLVRSPSLPVPGVQSPVQVPDVPVPGVPPPSRQAPVLSVPVGPRFPCSLAFPSRFTVTRPIRHQLPLANRLVPVPGPPETSSPEP</sequence>
<organism evidence="1 2">
    <name type="scientific">Liparis tanakae</name>
    <name type="common">Tanaka's snailfish</name>
    <dbReference type="NCBI Taxonomy" id="230148"/>
    <lineage>
        <taxon>Eukaryota</taxon>
        <taxon>Metazoa</taxon>
        <taxon>Chordata</taxon>
        <taxon>Craniata</taxon>
        <taxon>Vertebrata</taxon>
        <taxon>Euteleostomi</taxon>
        <taxon>Actinopterygii</taxon>
        <taxon>Neopterygii</taxon>
        <taxon>Teleostei</taxon>
        <taxon>Neoteleostei</taxon>
        <taxon>Acanthomorphata</taxon>
        <taxon>Eupercaria</taxon>
        <taxon>Perciformes</taxon>
        <taxon>Cottioidei</taxon>
        <taxon>Cottales</taxon>
        <taxon>Liparidae</taxon>
        <taxon>Liparis</taxon>
    </lineage>
</organism>
<evidence type="ECO:0000313" key="2">
    <source>
        <dbReference type="Proteomes" id="UP000314294"/>
    </source>
</evidence>
<comment type="caution">
    <text evidence="1">The sequence shown here is derived from an EMBL/GenBank/DDBJ whole genome shotgun (WGS) entry which is preliminary data.</text>
</comment>
<keyword evidence="2" id="KW-1185">Reference proteome</keyword>
<proteinExistence type="predicted"/>
<dbReference type="AlphaFoldDB" id="A0A4Z2IWH8"/>
<gene>
    <name evidence="1" type="ORF">EYF80_008078</name>
</gene>
<accession>A0A4Z2IWH8</accession>
<name>A0A4Z2IWH8_9TELE</name>
<protein>
    <submittedName>
        <fullName evidence="1">Uncharacterized protein</fullName>
    </submittedName>
</protein>
<evidence type="ECO:0000313" key="1">
    <source>
        <dbReference type="EMBL" id="TNN81632.1"/>
    </source>
</evidence>
<reference evidence="1 2" key="1">
    <citation type="submission" date="2019-03" db="EMBL/GenBank/DDBJ databases">
        <title>First draft genome of Liparis tanakae, snailfish: a comprehensive survey of snailfish specific genes.</title>
        <authorList>
            <person name="Kim W."/>
            <person name="Song I."/>
            <person name="Jeong J.-H."/>
            <person name="Kim D."/>
            <person name="Kim S."/>
            <person name="Ryu S."/>
            <person name="Song J.Y."/>
            <person name="Lee S.K."/>
        </authorList>
    </citation>
    <scope>NUCLEOTIDE SEQUENCE [LARGE SCALE GENOMIC DNA]</scope>
    <source>
        <tissue evidence="1">Muscle</tissue>
    </source>
</reference>
<dbReference type="Proteomes" id="UP000314294">
    <property type="component" value="Unassembled WGS sequence"/>
</dbReference>
<dbReference type="OrthoDB" id="10670741at2759"/>